<organism evidence="3 4">
    <name type="scientific">Sphingomonas immobilis</name>
    <dbReference type="NCBI Taxonomy" id="3063997"/>
    <lineage>
        <taxon>Bacteria</taxon>
        <taxon>Pseudomonadati</taxon>
        <taxon>Pseudomonadota</taxon>
        <taxon>Alphaproteobacteria</taxon>
        <taxon>Sphingomonadales</taxon>
        <taxon>Sphingomonadaceae</taxon>
        <taxon>Sphingomonas</taxon>
    </lineage>
</organism>
<feature type="chain" id="PRO_5046352246" evidence="2">
    <location>
        <begin position="20"/>
        <end position="274"/>
    </location>
</feature>
<evidence type="ECO:0000313" key="3">
    <source>
        <dbReference type="EMBL" id="MDO7843762.1"/>
    </source>
</evidence>
<protein>
    <submittedName>
        <fullName evidence="3">EipA family protein</fullName>
    </submittedName>
</protein>
<keyword evidence="4" id="KW-1185">Reference proteome</keyword>
<comment type="caution">
    <text evidence="3">The sequence shown here is derived from an EMBL/GenBank/DDBJ whole genome shotgun (WGS) entry which is preliminary data.</text>
</comment>
<accession>A0ABT9A1Q6</accession>
<dbReference type="Pfam" id="PF06577">
    <property type="entry name" value="EipA"/>
    <property type="match status" value="1"/>
</dbReference>
<feature type="signal peptide" evidence="2">
    <location>
        <begin position="1"/>
        <end position="19"/>
    </location>
</feature>
<proteinExistence type="predicted"/>
<dbReference type="Proteomes" id="UP001176468">
    <property type="component" value="Unassembled WGS sequence"/>
</dbReference>
<evidence type="ECO:0000256" key="2">
    <source>
        <dbReference type="SAM" id="SignalP"/>
    </source>
</evidence>
<dbReference type="EMBL" id="JAUQSZ010000011">
    <property type="protein sequence ID" value="MDO7843762.1"/>
    <property type="molecule type" value="Genomic_DNA"/>
</dbReference>
<sequence length="274" mass="29751">MRTHLVRFSLIGAALAVVAAPLIAQVRTIDPNQAIDSDLRRPAPTYPTPNYPAPTPQPPASDVPRYGDPVPAETNTSVTPGPYNPQSSATPVPYADSNQPQGYRTEAEIAAGTADTFKREELLRAAEGTFGRGAAGLSGILERTLKEQGEPNAYIAGSEGAGAVVVGLRYGRGRMFHKIEGEMPIYWTGPSVGFDLGGDANKVFVLVYNLYDTEEAYRRFPAGEGRIYFVGGFAATYLRRGNIVMIPIRLGVGWRQGVNIGYMKFSHKSRWFPL</sequence>
<feature type="region of interest" description="Disordered" evidence="1">
    <location>
        <begin position="34"/>
        <end position="100"/>
    </location>
</feature>
<keyword evidence="2" id="KW-0732">Signal</keyword>
<evidence type="ECO:0000313" key="4">
    <source>
        <dbReference type="Proteomes" id="UP001176468"/>
    </source>
</evidence>
<dbReference type="RefSeq" id="WP_304562222.1">
    <property type="nucleotide sequence ID" value="NZ_JAUQSZ010000011.1"/>
</dbReference>
<gene>
    <name evidence="3" type="ORF">Q5H94_15625</name>
</gene>
<reference evidence="3" key="1">
    <citation type="submission" date="2023-07" db="EMBL/GenBank/DDBJ databases">
        <authorList>
            <person name="Kim M.K."/>
        </authorList>
    </citation>
    <scope>NUCLEOTIDE SEQUENCE</scope>
    <source>
        <strain evidence="3">CA1-15</strain>
    </source>
</reference>
<name>A0ABT9A1Q6_9SPHN</name>
<feature type="compositionally biased region" description="Pro residues" evidence="1">
    <location>
        <begin position="44"/>
        <end position="61"/>
    </location>
</feature>
<dbReference type="InterPro" id="IPR008325">
    <property type="entry name" value="EipA-like"/>
</dbReference>
<evidence type="ECO:0000256" key="1">
    <source>
        <dbReference type="SAM" id="MobiDB-lite"/>
    </source>
</evidence>
<feature type="compositionally biased region" description="Polar residues" evidence="1">
    <location>
        <begin position="73"/>
        <end position="100"/>
    </location>
</feature>